<dbReference type="RefSeq" id="WP_092773261.1">
    <property type="nucleotide sequence ID" value="NZ_FOHS01000004.1"/>
</dbReference>
<keyword evidence="1 2" id="KW-0443">Lipid metabolism</keyword>
<dbReference type="STRING" id="82805.SAMN04487998_3154"/>
<proteinExistence type="predicted"/>
<gene>
    <name evidence="5" type="ORF">SAMN04487998_3154</name>
</gene>
<evidence type="ECO:0000313" key="6">
    <source>
        <dbReference type="Proteomes" id="UP000198697"/>
    </source>
</evidence>
<evidence type="ECO:0000313" key="5">
    <source>
        <dbReference type="EMBL" id="SET91837.1"/>
    </source>
</evidence>
<dbReference type="PANTHER" id="PTHR46394">
    <property type="entry name" value="ANNEXIN"/>
    <property type="match status" value="1"/>
</dbReference>
<evidence type="ECO:0000259" key="4">
    <source>
        <dbReference type="PROSITE" id="PS51635"/>
    </source>
</evidence>
<dbReference type="Gene3D" id="3.40.1090.10">
    <property type="entry name" value="Cytosolic phospholipase A2 catalytic domain"/>
    <property type="match status" value="2"/>
</dbReference>
<dbReference type="InterPro" id="IPR052580">
    <property type="entry name" value="Lipid_Hydrolase"/>
</dbReference>
<keyword evidence="6" id="KW-1185">Reference proteome</keyword>
<keyword evidence="2" id="KW-0378">Hydrolase</keyword>
<dbReference type="Proteomes" id="UP000198697">
    <property type="component" value="Unassembled WGS sequence"/>
</dbReference>
<feature type="signal peptide" evidence="3">
    <location>
        <begin position="1"/>
        <end position="25"/>
    </location>
</feature>
<dbReference type="GO" id="GO:0016787">
    <property type="term" value="F:hydrolase activity"/>
    <property type="evidence" value="ECO:0007669"/>
    <property type="project" value="UniProtKB-UniRule"/>
</dbReference>
<dbReference type="SUPFAM" id="SSF52151">
    <property type="entry name" value="FabD/lysophospholipase-like"/>
    <property type="match status" value="1"/>
</dbReference>
<dbReference type="AlphaFoldDB" id="A0A1I0I7D9"/>
<accession>A0A1I0I7D9</accession>
<keyword evidence="2" id="KW-0442">Lipid degradation</keyword>
<dbReference type="PROSITE" id="PS51635">
    <property type="entry name" value="PNPLA"/>
    <property type="match status" value="1"/>
</dbReference>
<dbReference type="Pfam" id="PF01734">
    <property type="entry name" value="Patatin"/>
    <property type="match status" value="1"/>
</dbReference>
<evidence type="ECO:0000256" key="3">
    <source>
        <dbReference type="SAM" id="SignalP"/>
    </source>
</evidence>
<feature type="short sequence motif" description="GXSXG" evidence="2">
    <location>
        <begin position="70"/>
        <end position="74"/>
    </location>
</feature>
<dbReference type="EMBL" id="FOHS01000004">
    <property type="protein sequence ID" value="SET91837.1"/>
    <property type="molecule type" value="Genomic_DNA"/>
</dbReference>
<dbReference type="InterPro" id="IPR016035">
    <property type="entry name" value="Acyl_Trfase/lysoPLipase"/>
</dbReference>
<feature type="domain" description="PNPLA" evidence="4">
    <location>
        <begin position="37"/>
        <end position="243"/>
    </location>
</feature>
<dbReference type="OrthoDB" id="9770965at2"/>
<feature type="short sequence motif" description="GXGXXG" evidence="2">
    <location>
        <begin position="41"/>
        <end position="46"/>
    </location>
</feature>
<reference evidence="6" key="1">
    <citation type="submission" date="2016-10" db="EMBL/GenBank/DDBJ databases">
        <authorList>
            <person name="Varghese N."/>
            <person name="Submissions S."/>
        </authorList>
    </citation>
    <scope>NUCLEOTIDE SEQUENCE [LARGE SCALE GENOMIC DNA]</scope>
    <source>
        <strain evidence="6">DSM 15310</strain>
    </source>
</reference>
<feature type="active site" description="Proton acceptor" evidence="2">
    <location>
        <position position="230"/>
    </location>
</feature>
<feature type="short sequence motif" description="DGA/G" evidence="2">
    <location>
        <begin position="230"/>
        <end position="232"/>
    </location>
</feature>
<dbReference type="PANTHER" id="PTHR46394:SF1">
    <property type="entry name" value="PNPLA DOMAIN-CONTAINING PROTEIN"/>
    <property type="match status" value="1"/>
</dbReference>
<evidence type="ECO:0000256" key="2">
    <source>
        <dbReference type="PROSITE-ProRule" id="PRU01161"/>
    </source>
</evidence>
<feature type="chain" id="PRO_5011738313" evidence="3">
    <location>
        <begin position="26"/>
        <end position="383"/>
    </location>
</feature>
<evidence type="ECO:0000256" key="1">
    <source>
        <dbReference type="ARBA" id="ARBA00023098"/>
    </source>
</evidence>
<feature type="active site" description="Nucleophile" evidence="2">
    <location>
        <position position="72"/>
    </location>
</feature>
<organism evidence="5 6">
    <name type="scientific">Hymenobacter actinosclerus</name>
    <dbReference type="NCBI Taxonomy" id="82805"/>
    <lineage>
        <taxon>Bacteria</taxon>
        <taxon>Pseudomonadati</taxon>
        <taxon>Bacteroidota</taxon>
        <taxon>Cytophagia</taxon>
        <taxon>Cytophagales</taxon>
        <taxon>Hymenobacteraceae</taxon>
        <taxon>Hymenobacter</taxon>
    </lineage>
</organism>
<name>A0A1I0I7D9_9BACT</name>
<dbReference type="GO" id="GO:0016042">
    <property type="term" value="P:lipid catabolic process"/>
    <property type="evidence" value="ECO:0007669"/>
    <property type="project" value="UniProtKB-UniRule"/>
</dbReference>
<dbReference type="CDD" id="cd07207">
    <property type="entry name" value="Pat_ExoU_VipD_like"/>
    <property type="match status" value="1"/>
</dbReference>
<protein>
    <submittedName>
        <fullName evidence="5">NTE family protein</fullName>
    </submittedName>
</protein>
<keyword evidence="3" id="KW-0732">Signal</keyword>
<sequence>MKRLNLRWLLLLALLTTAGSRPVWAQHPARPPVYRNLVMEGGGIRGIAYGGALAELERQGQLRELRRVGGTSAGAIQAALLAVGYAPAEIIGIVNELPVQRLNDGQYIFIGGGARLLKQYGWYRGDAFTTLLAELVGRQTQRPDLTLGELHELAQQQPTRYRDLYTTGTNLTRQCVQVFSYETHPHLRVADAVRISMSIPLYFRAVLLDAATGQVVAQPAKVQAVEVLVDGGLLANYPLDLFDHPRYLSAPAPAAPTALVASSAVAKKDAARPDSAARFRNPETLGLRLDRPEQVAVDTQPGGRARLAPYAIQDLGSYIGALYTVALENLNPTHASDWPRTVSISTVGFNPKIKRLSAQQKQQLMDSGAAGVREFMSRVPEVR</sequence>
<dbReference type="InterPro" id="IPR002641">
    <property type="entry name" value="PNPLA_dom"/>
</dbReference>